<dbReference type="PANTHER" id="PTHR30461">
    <property type="entry name" value="DNA-INVERTASE FROM LAMBDOID PROPHAGE"/>
    <property type="match status" value="1"/>
</dbReference>
<evidence type="ECO:0000259" key="7">
    <source>
        <dbReference type="PROSITE" id="PS51736"/>
    </source>
</evidence>
<dbReference type="GO" id="GO:0015074">
    <property type="term" value="P:DNA integration"/>
    <property type="evidence" value="ECO:0007669"/>
    <property type="project" value="UniProtKB-KW"/>
</dbReference>
<evidence type="ECO:0000256" key="2">
    <source>
        <dbReference type="ARBA" id="ARBA00022908"/>
    </source>
</evidence>
<reference evidence="9" key="1">
    <citation type="submission" date="2016-10" db="EMBL/GenBank/DDBJ databases">
        <authorList>
            <person name="Varghese N."/>
            <person name="Submissions S."/>
        </authorList>
    </citation>
    <scope>NUCLEOTIDE SEQUENCE [LARGE SCALE GENOMIC DNA]</scope>
    <source>
        <strain evidence="9">DSM 13327</strain>
    </source>
</reference>
<dbReference type="SMART" id="SM00857">
    <property type="entry name" value="Resolvase"/>
    <property type="match status" value="1"/>
</dbReference>
<dbReference type="RefSeq" id="WP_090944681.1">
    <property type="nucleotide sequence ID" value="NZ_FOTS01000097.1"/>
</dbReference>
<evidence type="ECO:0000256" key="1">
    <source>
        <dbReference type="ARBA" id="ARBA00009913"/>
    </source>
</evidence>
<dbReference type="GO" id="GO:0000150">
    <property type="term" value="F:DNA strand exchange activity"/>
    <property type="evidence" value="ECO:0007669"/>
    <property type="project" value="InterPro"/>
</dbReference>
<feature type="domain" description="Resolvase/invertase-type recombinase catalytic" evidence="7">
    <location>
        <begin position="2"/>
        <end position="135"/>
    </location>
</feature>
<comment type="similarity">
    <text evidence="1">Belongs to the site-specific recombinase resolvase family.</text>
</comment>
<feature type="active site" description="O-(5'-phospho-DNA)-serine intermediate" evidence="5 6">
    <location>
        <position position="10"/>
    </location>
</feature>
<dbReference type="Pfam" id="PF00239">
    <property type="entry name" value="Resolvase"/>
    <property type="match status" value="1"/>
</dbReference>
<dbReference type="InterPro" id="IPR050639">
    <property type="entry name" value="SSR_resolvase"/>
</dbReference>
<keyword evidence="4" id="KW-0233">DNA recombination</keyword>
<evidence type="ECO:0000313" key="9">
    <source>
        <dbReference type="Proteomes" id="UP000199520"/>
    </source>
</evidence>
<dbReference type="Proteomes" id="UP000199520">
    <property type="component" value="Unassembled WGS sequence"/>
</dbReference>
<dbReference type="SUPFAM" id="SSF53041">
    <property type="entry name" value="Resolvase-like"/>
    <property type="match status" value="1"/>
</dbReference>
<dbReference type="AlphaFoldDB" id="A0A1I4QFI7"/>
<dbReference type="InterPro" id="IPR036162">
    <property type="entry name" value="Resolvase-like_N_sf"/>
</dbReference>
<evidence type="ECO:0000256" key="4">
    <source>
        <dbReference type="ARBA" id="ARBA00023172"/>
    </source>
</evidence>
<dbReference type="GO" id="GO:0003677">
    <property type="term" value="F:DNA binding"/>
    <property type="evidence" value="ECO:0007669"/>
    <property type="project" value="UniProtKB-KW"/>
</dbReference>
<dbReference type="PROSITE" id="PS51736">
    <property type="entry name" value="RECOMBINASES_3"/>
    <property type="match status" value="1"/>
</dbReference>
<organism evidence="8 9">
    <name type="scientific">Pelosinus propionicus DSM 13327</name>
    <dbReference type="NCBI Taxonomy" id="1123291"/>
    <lineage>
        <taxon>Bacteria</taxon>
        <taxon>Bacillati</taxon>
        <taxon>Bacillota</taxon>
        <taxon>Negativicutes</taxon>
        <taxon>Selenomonadales</taxon>
        <taxon>Sporomusaceae</taxon>
        <taxon>Pelosinus</taxon>
    </lineage>
</organism>
<evidence type="ECO:0000313" key="8">
    <source>
        <dbReference type="EMBL" id="SFM38536.1"/>
    </source>
</evidence>
<sequence length="194" mass="22167">MANVAYIRVSTVEQNEGRQREMMKAYNIDETFTEKLSGKDMDRPQLQAMIKFARKGDTIYIESFSRLARNTKDLLTLIDEMTAKGIKVISLKEGLDTSTPSGKLMLTMIGAIAEFERENMLERQREGIALAKKEGKYKGRQEKKAPDNFLSLFHDYQTRKLTKVKLAEICGVSRPVLDKWIAEHEEKVANGVLF</sequence>
<evidence type="ECO:0000256" key="5">
    <source>
        <dbReference type="PIRSR" id="PIRSR606118-50"/>
    </source>
</evidence>
<keyword evidence="3" id="KW-0238">DNA-binding</keyword>
<protein>
    <submittedName>
        <fullName evidence="8">Site-specific DNA recombinase</fullName>
    </submittedName>
</protein>
<evidence type="ECO:0000256" key="3">
    <source>
        <dbReference type="ARBA" id="ARBA00023125"/>
    </source>
</evidence>
<dbReference type="Gene3D" id="3.40.50.1390">
    <property type="entry name" value="Resolvase, N-terminal catalytic domain"/>
    <property type="match status" value="1"/>
</dbReference>
<dbReference type="EMBL" id="FOTS01000097">
    <property type="protein sequence ID" value="SFM38536.1"/>
    <property type="molecule type" value="Genomic_DNA"/>
</dbReference>
<dbReference type="CDD" id="cd03768">
    <property type="entry name" value="SR_ResInv"/>
    <property type="match status" value="1"/>
</dbReference>
<dbReference type="PANTHER" id="PTHR30461:SF26">
    <property type="entry name" value="RESOLVASE HOMOLOG YNEB"/>
    <property type="match status" value="1"/>
</dbReference>
<dbReference type="OrthoDB" id="9797501at2"/>
<dbReference type="InterPro" id="IPR006118">
    <property type="entry name" value="Recombinase_CS"/>
</dbReference>
<dbReference type="PROSITE" id="PS00397">
    <property type="entry name" value="RECOMBINASES_1"/>
    <property type="match status" value="1"/>
</dbReference>
<keyword evidence="2" id="KW-0229">DNA integration</keyword>
<keyword evidence="9" id="KW-1185">Reference proteome</keyword>
<gene>
    <name evidence="8" type="ORF">SAMN04490355_10974</name>
</gene>
<dbReference type="InterPro" id="IPR006119">
    <property type="entry name" value="Resolv_N"/>
</dbReference>
<evidence type="ECO:0000256" key="6">
    <source>
        <dbReference type="PROSITE-ProRule" id="PRU10137"/>
    </source>
</evidence>
<accession>A0A1I4QFI7</accession>
<name>A0A1I4QFI7_9FIRM</name>
<proteinExistence type="inferred from homology"/>
<dbReference type="STRING" id="1123291.SAMN04490355_10974"/>